<keyword evidence="2 4" id="KW-0472">Membrane</keyword>
<organism evidence="6 7">
    <name type="scientific">Stieleria bergensis</name>
    <dbReference type="NCBI Taxonomy" id="2528025"/>
    <lineage>
        <taxon>Bacteria</taxon>
        <taxon>Pseudomonadati</taxon>
        <taxon>Planctomycetota</taxon>
        <taxon>Planctomycetia</taxon>
        <taxon>Pirellulales</taxon>
        <taxon>Pirellulaceae</taxon>
        <taxon>Stieleria</taxon>
    </lineage>
</organism>
<keyword evidence="6" id="KW-0282">Flagellum</keyword>
<comment type="subcellular location">
    <subcellularLocation>
        <location evidence="1">Membrane</location>
    </subcellularLocation>
</comment>
<dbReference type="PANTHER" id="PTHR30046:SF0">
    <property type="entry name" value="FLAGELLAR M-RING PROTEIN"/>
    <property type="match status" value="1"/>
</dbReference>
<evidence type="ECO:0000256" key="3">
    <source>
        <dbReference type="SAM" id="MobiDB-lite"/>
    </source>
</evidence>
<sequence>MTRQSIVVVLVVLVIGGIYLIWQQPGSTAMVPLINAAAGDDQPSVAELEAKLKHAGLDDYLIEDGRLLVPESKRQHYHDLCHTEQAIPQSNGRNVQEQLDKQSYFESEKQKRLRYQIAKANDLGQTLTAFDDLAWATVDYDEKEVRGFNPTTIHSASVVLCSKSKKPLSPARIQSIREMIAASYAGMTADQVTVTDTGAQQTYSGTDTPEIQRQRQREYELKQELTELLKGYPELKIAVTSRYASLATETPPNDAADPATLSTTESQQVSNDQPSSSRTLQFMISVGVPESQFHTQWIRQYQDHHPGCEFVIAPTPPQLEQAKLQLTNNLRAAITPFLASNLATAEKAIQVWSYPDNDATIRLSYANPQTENAAQNVSLAQWWQVHWTRLKQGRPDSALIPLAALAILVVIGIVTVTKFRRSRRTTATNISSSTDPVSGQSIIALNKQDHQLRDDLAELVESNPELAAQIVHSWMNDAA</sequence>
<evidence type="ECO:0000313" key="7">
    <source>
        <dbReference type="Proteomes" id="UP000315003"/>
    </source>
</evidence>
<keyword evidence="7" id="KW-1185">Reference proteome</keyword>
<feature type="region of interest" description="Disordered" evidence="3">
    <location>
        <begin position="248"/>
        <end position="276"/>
    </location>
</feature>
<dbReference type="AlphaFoldDB" id="A0A517SS63"/>
<dbReference type="InterPro" id="IPR045851">
    <property type="entry name" value="AMP-bd_C_sf"/>
</dbReference>
<dbReference type="EMBL" id="CP036272">
    <property type="protein sequence ID" value="QDT58970.1"/>
    <property type="molecule type" value="Genomic_DNA"/>
</dbReference>
<feature type="transmembrane region" description="Helical" evidence="4">
    <location>
        <begin position="5"/>
        <end position="22"/>
    </location>
</feature>
<dbReference type="Proteomes" id="UP000315003">
    <property type="component" value="Chromosome"/>
</dbReference>
<keyword evidence="4" id="KW-0812">Transmembrane</keyword>
<evidence type="ECO:0000256" key="4">
    <source>
        <dbReference type="SAM" id="Phobius"/>
    </source>
</evidence>
<evidence type="ECO:0000256" key="2">
    <source>
        <dbReference type="ARBA" id="ARBA00023136"/>
    </source>
</evidence>
<evidence type="ECO:0000256" key="1">
    <source>
        <dbReference type="ARBA" id="ARBA00004370"/>
    </source>
</evidence>
<dbReference type="RefSeq" id="WP_145270513.1">
    <property type="nucleotide sequence ID" value="NZ_CP036272.1"/>
</dbReference>
<feature type="transmembrane region" description="Helical" evidence="4">
    <location>
        <begin position="398"/>
        <end position="416"/>
    </location>
</feature>
<dbReference type="GO" id="GO:0016020">
    <property type="term" value="C:membrane"/>
    <property type="evidence" value="ECO:0007669"/>
    <property type="project" value="UniProtKB-SubCell"/>
</dbReference>
<feature type="domain" description="Flagellar M-ring N-terminal" evidence="5">
    <location>
        <begin position="29"/>
        <end position="198"/>
    </location>
</feature>
<keyword evidence="4" id="KW-1133">Transmembrane helix</keyword>
<dbReference type="InterPro" id="IPR043427">
    <property type="entry name" value="YscJ/FliF"/>
</dbReference>
<reference evidence="6 7" key="1">
    <citation type="submission" date="2019-02" db="EMBL/GenBank/DDBJ databases">
        <title>Deep-cultivation of Planctomycetes and their phenomic and genomic characterization uncovers novel biology.</title>
        <authorList>
            <person name="Wiegand S."/>
            <person name="Jogler M."/>
            <person name="Boedeker C."/>
            <person name="Pinto D."/>
            <person name="Vollmers J."/>
            <person name="Rivas-Marin E."/>
            <person name="Kohn T."/>
            <person name="Peeters S.H."/>
            <person name="Heuer A."/>
            <person name="Rast P."/>
            <person name="Oberbeckmann S."/>
            <person name="Bunk B."/>
            <person name="Jeske O."/>
            <person name="Meyerdierks A."/>
            <person name="Storesund J.E."/>
            <person name="Kallscheuer N."/>
            <person name="Luecker S."/>
            <person name="Lage O.M."/>
            <person name="Pohl T."/>
            <person name="Merkel B.J."/>
            <person name="Hornburger P."/>
            <person name="Mueller R.-W."/>
            <person name="Bruemmer F."/>
            <person name="Labrenz M."/>
            <person name="Spormann A.M."/>
            <person name="Op den Camp H."/>
            <person name="Overmann J."/>
            <person name="Amann R."/>
            <person name="Jetten M.S.M."/>
            <person name="Mascher T."/>
            <person name="Medema M.H."/>
            <person name="Devos D.P."/>
            <person name="Kaster A.-K."/>
            <person name="Ovreas L."/>
            <person name="Rohde M."/>
            <person name="Galperin M.Y."/>
            <person name="Jogler C."/>
        </authorList>
    </citation>
    <scope>NUCLEOTIDE SEQUENCE [LARGE SCALE GENOMIC DNA]</scope>
    <source>
        <strain evidence="6 7">SV_7m_r</strain>
    </source>
</reference>
<protein>
    <submittedName>
        <fullName evidence="6">Flagellar MS-ring protein</fullName>
    </submittedName>
</protein>
<accession>A0A517SS63</accession>
<dbReference type="Gene3D" id="3.30.300.30">
    <property type="match status" value="1"/>
</dbReference>
<dbReference type="InterPro" id="IPR006182">
    <property type="entry name" value="FliF_N_dom"/>
</dbReference>
<dbReference type="OrthoDB" id="268872at2"/>
<feature type="compositionally biased region" description="Polar residues" evidence="3">
    <location>
        <begin position="260"/>
        <end position="276"/>
    </location>
</feature>
<evidence type="ECO:0000313" key="6">
    <source>
        <dbReference type="EMBL" id="QDT58970.1"/>
    </source>
</evidence>
<dbReference type="Pfam" id="PF01514">
    <property type="entry name" value="YscJ_FliF"/>
    <property type="match status" value="1"/>
</dbReference>
<dbReference type="PANTHER" id="PTHR30046">
    <property type="entry name" value="FLAGELLAR M-RING PROTEIN"/>
    <property type="match status" value="1"/>
</dbReference>
<keyword evidence="6" id="KW-0969">Cilium</keyword>
<name>A0A517SS63_9BACT</name>
<keyword evidence="6" id="KW-0966">Cell projection</keyword>
<proteinExistence type="predicted"/>
<gene>
    <name evidence="6" type="ORF">SV7mr_14720</name>
</gene>
<evidence type="ECO:0000259" key="5">
    <source>
        <dbReference type="Pfam" id="PF01514"/>
    </source>
</evidence>